<organism evidence="1 2">
    <name type="scientific">Romanomermis culicivorax</name>
    <name type="common">Nematode worm</name>
    <dbReference type="NCBI Taxonomy" id="13658"/>
    <lineage>
        <taxon>Eukaryota</taxon>
        <taxon>Metazoa</taxon>
        <taxon>Ecdysozoa</taxon>
        <taxon>Nematoda</taxon>
        <taxon>Enoplea</taxon>
        <taxon>Dorylaimia</taxon>
        <taxon>Mermithida</taxon>
        <taxon>Mermithoidea</taxon>
        <taxon>Mermithidae</taxon>
        <taxon>Romanomermis</taxon>
    </lineage>
</organism>
<sequence>MKKISKLIYHEFTKSGLLKALKDGGGKLLWAADEFGELLVHALNPNDKEWKGFRGILNNFYSGRGISKAFAGRDTCILDHVIFSIAGTTQPQPFCAIMEKLMNTNDGLIDRFMQISAPGNSRPNYGPMSKQVAEISNDWPKKLLLYAYNQHANIEPKNYELSEDALECLQSYRSAEQEHREMIYDEAEEALCSPTTTLKDFNFNFGDSKDIDNALRCALLLHVAKYSFEYVLSNNVIDIPNEIPLKTLQGAFELITVLKKQFKVYTTMLSQEDIPSSSKLDAIASASRKVTNEQVDIRKLIMNFPGPVVTSSFLCRINRKLTAQEIITHFKHLGTYKVGDLNYMGIYKEVGVLHNRCSQCFFKAPRNEIKPELFDELDFDGYTYEQFLNRDISDEPPAKLAKLSQSWEAFYRELIDQYKTCFNIVDE</sequence>
<name>A0A915KR55_ROMCU</name>
<dbReference type="AlphaFoldDB" id="A0A915KR55"/>
<accession>A0A915KR55</accession>
<dbReference type="InterPro" id="IPR025048">
    <property type="entry name" value="DUF3987"/>
</dbReference>
<protein>
    <submittedName>
        <fullName evidence="2">Uncharacterized protein</fullName>
    </submittedName>
</protein>
<dbReference type="WBParaSite" id="nRc.2.0.1.t41241-RA">
    <property type="protein sequence ID" value="nRc.2.0.1.t41241-RA"/>
    <property type="gene ID" value="nRc.2.0.1.g41241"/>
</dbReference>
<keyword evidence="1" id="KW-1185">Reference proteome</keyword>
<dbReference type="Proteomes" id="UP000887565">
    <property type="component" value="Unplaced"/>
</dbReference>
<dbReference type="Pfam" id="PF13148">
    <property type="entry name" value="DUF3987"/>
    <property type="match status" value="1"/>
</dbReference>
<evidence type="ECO:0000313" key="1">
    <source>
        <dbReference type="Proteomes" id="UP000887565"/>
    </source>
</evidence>
<proteinExistence type="predicted"/>
<evidence type="ECO:0000313" key="2">
    <source>
        <dbReference type="WBParaSite" id="nRc.2.0.1.t41241-RA"/>
    </source>
</evidence>
<reference evidence="2" key="1">
    <citation type="submission" date="2022-11" db="UniProtKB">
        <authorList>
            <consortium name="WormBaseParasite"/>
        </authorList>
    </citation>
    <scope>IDENTIFICATION</scope>
</reference>